<keyword evidence="2" id="KW-1185">Reference proteome</keyword>
<sequence length="74" mass="8668">MILEKEGKIPLLKQLLLLYHANCVQNEHIEIHVLQSEQVDMMFSMLCLQQQIHYKQTTEHSDMLRAQFNNGASD</sequence>
<dbReference type="EMBL" id="JAIWYP010000004">
    <property type="protein sequence ID" value="KAH3832129.1"/>
    <property type="molecule type" value="Genomic_DNA"/>
</dbReference>
<reference evidence="1" key="2">
    <citation type="submission" date="2020-11" db="EMBL/GenBank/DDBJ databases">
        <authorList>
            <person name="McCartney M.A."/>
            <person name="Auch B."/>
            <person name="Kono T."/>
            <person name="Mallez S."/>
            <person name="Becker A."/>
            <person name="Gohl D.M."/>
            <person name="Silverstein K.A.T."/>
            <person name="Koren S."/>
            <person name="Bechman K.B."/>
            <person name="Herman A."/>
            <person name="Abrahante J.E."/>
            <person name="Garbe J."/>
        </authorList>
    </citation>
    <scope>NUCLEOTIDE SEQUENCE</scope>
    <source>
        <strain evidence="1">Duluth1</strain>
        <tissue evidence="1">Whole animal</tissue>
    </source>
</reference>
<reference evidence="1" key="1">
    <citation type="journal article" date="2019" name="bioRxiv">
        <title>The Genome of the Zebra Mussel, Dreissena polymorpha: A Resource for Invasive Species Research.</title>
        <authorList>
            <person name="McCartney M.A."/>
            <person name="Auch B."/>
            <person name="Kono T."/>
            <person name="Mallez S."/>
            <person name="Zhang Y."/>
            <person name="Obille A."/>
            <person name="Becker A."/>
            <person name="Abrahante J.E."/>
            <person name="Garbe J."/>
            <person name="Badalamenti J.P."/>
            <person name="Herman A."/>
            <person name="Mangelson H."/>
            <person name="Liachko I."/>
            <person name="Sullivan S."/>
            <person name="Sone E.D."/>
            <person name="Koren S."/>
            <person name="Silverstein K.A.T."/>
            <person name="Beckman K.B."/>
            <person name="Gohl D.M."/>
        </authorList>
    </citation>
    <scope>NUCLEOTIDE SEQUENCE</scope>
    <source>
        <strain evidence="1">Duluth1</strain>
        <tissue evidence="1">Whole animal</tissue>
    </source>
</reference>
<evidence type="ECO:0000313" key="2">
    <source>
        <dbReference type="Proteomes" id="UP000828390"/>
    </source>
</evidence>
<comment type="caution">
    <text evidence="1">The sequence shown here is derived from an EMBL/GenBank/DDBJ whole genome shotgun (WGS) entry which is preliminary data.</text>
</comment>
<dbReference type="Proteomes" id="UP000828390">
    <property type="component" value="Unassembled WGS sequence"/>
</dbReference>
<evidence type="ECO:0000313" key="1">
    <source>
        <dbReference type="EMBL" id="KAH3832129.1"/>
    </source>
</evidence>
<name>A0A9D4K2A1_DREPO</name>
<protein>
    <submittedName>
        <fullName evidence="1">Uncharacterized protein</fullName>
    </submittedName>
</protein>
<dbReference type="AlphaFoldDB" id="A0A9D4K2A1"/>
<organism evidence="1 2">
    <name type="scientific">Dreissena polymorpha</name>
    <name type="common">Zebra mussel</name>
    <name type="synonym">Mytilus polymorpha</name>
    <dbReference type="NCBI Taxonomy" id="45954"/>
    <lineage>
        <taxon>Eukaryota</taxon>
        <taxon>Metazoa</taxon>
        <taxon>Spiralia</taxon>
        <taxon>Lophotrochozoa</taxon>
        <taxon>Mollusca</taxon>
        <taxon>Bivalvia</taxon>
        <taxon>Autobranchia</taxon>
        <taxon>Heteroconchia</taxon>
        <taxon>Euheterodonta</taxon>
        <taxon>Imparidentia</taxon>
        <taxon>Neoheterodontei</taxon>
        <taxon>Myida</taxon>
        <taxon>Dreissenoidea</taxon>
        <taxon>Dreissenidae</taxon>
        <taxon>Dreissena</taxon>
    </lineage>
</organism>
<proteinExistence type="predicted"/>
<accession>A0A9D4K2A1</accession>
<gene>
    <name evidence="1" type="ORF">DPMN_105406</name>
</gene>